<sequence>MTSVPTASSSPPASEGSPSSQLRYLPESVPMYQCAQCGTHLALQDELISKAFSGRDGKAYLFFSVLNTRLGAKEDRQLLTGVHTVADLHCEGCGVNVGWTYLKAWESSQRYKEDKYILERAACHKANGCAHIDRFASSDERLRAALHLLNDDVARAHTIAQENDGEMTCRVVHCISHRREQDFSNSNWWCRQLDHPLIQIVHGGETLKEAQDRACRFTDDCQAATRGASTVCGAQKLQDLKKIQRDEIVALVEWILEQDS</sequence>
<dbReference type="Proteomes" id="UP000077671">
    <property type="component" value="Unassembled WGS sequence"/>
</dbReference>
<comment type="caution">
    <text evidence="6">The sequence shown here is derived from an EMBL/GenBank/DDBJ whole genome shotgun (WGS) entry which is preliminary data.</text>
</comment>
<dbReference type="PANTHER" id="PTHR13848">
    <property type="entry name" value="PROTEIN YIPPEE-LIKE CG15309-RELATED"/>
    <property type="match status" value="1"/>
</dbReference>
<keyword evidence="2" id="KW-0479">Metal-binding</keyword>
<evidence type="ECO:0000259" key="5">
    <source>
        <dbReference type="PROSITE" id="PS51792"/>
    </source>
</evidence>
<comment type="similarity">
    <text evidence="1">Belongs to the yippee family.</text>
</comment>
<evidence type="ECO:0000256" key="4">
    <source>
        <dbReference type="SAM" id="MobiDB-lite"/>
    </source>
</evidence>
<evidence type="ECO:0000313" key="7">
    <source>
        <dbReference type="Proteomes" id="UP000077671"/>
    </source>
</evidence>
<dbReference type="EMBL" id="LWDD02000324">
    <property type="protein sequence ID" value="KAE8261742.1"/>
    <property type="molecule type" value="Genomic_DNA"/>
</dbReference>
<dbReference type="InterPro" id="IPR039058">
    <property type="entry name" value="Yippee_fam"/>
</dbReference>
<name>A0A8T8TLQ4_9BASI</name>
<dbReference type="Pfam" id="PF03226">
    <property type="entry name" value="Yippee-Mis18"/>
    <property type="match status" value="1"/>
</dbReference>
<reference evidence="6" key="2">
    <citation type="journal article" date="2019" name="IMA Fungus">
        <title>Genome sequencing and comparison of five Tilletia species to identify candidate genes for the detection of regulated species infecting wheat.</title>
        <authorList>
            <person name="Nguyen H.D.T."/>
            <person name="Sultana T."/>
            <person name="Kesanakurti P."/>
            <person name="Hambleton S."/>
        </authorList>
    </citation>
    <scope>NUCLEOTIDE SEQUENCE</scope>
    <source>
        <strain evidence="6">DAOMC 238032</strain>
    </source>
</reference>
<dbReference type="AlphaFoldDB" id="A0A8T8TLQ4"/>
<evidence type="ECO:0000256" key="3">
    <source>
        <dbReference type="ARBA" id="ARBA00022833"/>
    </source>
</evidence>
<evidence type="ECO:0000256" key="1">
    <source>
        <dbReference type="ARBA" id="ARBA00005613"/>
    </source>
</evidence>
<feature type="region of interest" description="Disordered" evidence="4">
    <location>
        <begin position="1"/>
        <end position="21"/>
    </location>
</feature>
<accession>A0A8T8TLQ4</accession>
<proteinExistence type="inferred from homology"/>
<dbReference type="InterPro" id="IPR034751">
    <property type="entry name" value="Yippee"/>
</dbReference>
<gene>
    <name evidence="6" type="ORF">A4X03_0g3003</name>
</gene>
<dbReference type="GO" id="GO:0046872">
    <property type="term" value="F:metal ion binding"/>
    <property type="evidence" value="ECO:0007669"/>
    <property type="project" value="UniProtKB-KW"/>
</dbReference>
<dbReference type="InterPro" id="IPR004910">
    <property type="entry name" value="Yippee/Mis18/Cereblon"/>
</dbReference>
<organism evidence="6 7">
    <name type="scientific">Tilletia caries</name>
    <name type="common">wheat bunt fungus</name>
    <dbReference type="NCBI Taxonomy" id="13290"/>
    <lineage>
        <taxon>Eukaryota</taxon>
        <taxon>Fungi</taxon>
        <taxon>Dikarya</taxon>
        <taxon>Basidiomycota</taxon>
        <taxon>Ustilaginomycotina</taxon>
        <taxon>Exobasidiomycetes</taxon>
        <taxon>Tilletiales</taxon>
        <taxon>Tilletiaceae</taxon>
        <taxon>Tilletia</taxon>
    </lineage>
</organism>
<dbReference type="PROSITE" id="PS51792">
    <property type="entry name" value="YIPPEE"/>
    <property type="match status" value="1"/>
</dbReference>
<keyword evidence="3" id="KW-0862">Zinc</keyword>
<evidence type="ECO:0000313" key="6">
    <source>
        <dbReference type="EMBL" id="KAE8261742.1"/>
    </source>
</evidence>
<evidence type="ECO:0000256" key="2">
    <source>
        <dbReference type="ARBA" id="ARBA00022723"/>
    </source>
</evidence>
<protein>
    <recommendedName>
        <fullName evidence="5">Yippee domain-containing protein</fullName>
    </recommendedName>
</protein>
<reference evidence="6" key="1">
    <citation type="submission" date="2016-04" db="EMBL/GenBank/DDBJ databases">
        <authorList>
            <person name="Nguyen H.D."/>
            <person name="Kesanakurti P."/>
            <person name="Cullis J."/>
            <person name="Levesque C.A."/>
            <person name="Hambleton S."/>
        </authorList>
    </citation>
    <scope>NUCLEOTIDE SEQUENCE</scope>
    <source>
        <strain evidence="6">DAOMC 238032</strain>
    </source>
</reference>
<feature type="compositionally biased region" description="Low complexity" evidence="4">
    <location>
        <begin position="1"/>
        <end position="20"/>
    </location>
</feature>
<feature type="domain" description="Yippee" evidence="5">
    <location>
        <begin position="30"/>
        <end position="127"/>
    </location>
</feature>